<dbReference type="InterPro" id="IPR036661">
    <property type="entry name" value="Luciferase-like_sf"/>
</dbReference>
<keyword evidence="4 6" id="KW-0503">Monooxygenase</keyword>
<dbReference type="Pfam" id="PF00296">
    <property type="entry name" value="Bac_luciferase"/>
    <property type="match status" value="1"/>
</dbReference>
<gene>
    <name evidence="6" type="ORF">AC230_06030</name>
</gene>
<dbReference type="Proteomes" id="UP000037288">
    <property type="component" value="Unassembled WGS sequence"/>
</dbReference>
<dbReference type="InterPro" id="IPR011251">
    <property type="entry name" value="Luciferase-like_dom"/>
</dbReference>
<dbReference type="GO" id="GO:0046306">
    <property type="term" value="P:alkanesulfonate catabolic process"/>
    <property type="evidence" value="ECO:0007669"/>
    <property type="project" value="TreeGrafter"/>
</dbReference>
<evidence type="ECO:0000313" key="6">
    <source>
        <dbReference type="EMBL" id="KNB54087.1"/>
    </source>
</evidence>
<dbReference type="EMBL" id="LFXA01000002">
    <property type="protein sequence ID" value="KNB54087.1"/>
    <property type="molecule type" value="Genomic_DNA"/>
</dbReference>
<proteinExistence type="predicted"/>
<reference evidence="7" key="1">
    <citation type="submission" date="2015-07" db="EMBL/GenBank/DDBJ databases">
        <title>Draft genome sequence of Streptomyces sp. CMAA 1322, a bacterium isolated from Caatinga biome, from dry forest semiarid of Brazil.</title>
        <authorList>
            <person name="Santos S.N."/>
            <person name="Gacesa R."/>
            <person name="Taketani R.G."/>
            <person name="Long P.F."/>
            <person name="Melo I.S."/>
        </authorList>
    </citation>
    <scope>NUCLEOTIDE SEQUENCE [LARGE SCALE GENOMIC DNA]</scope>
    <source>
        <strain evidence="7">CMAA 1322</strain>
    </source>
</reference>
<evidence type="ECO:0000259" key="5">
    <source>
        <dbReference type="Pfam" id="PF00296"/>
    </source>
</evidence>
<dbReference type="PATRIC" id="fig|1678637.3.peg.1307"/>
<accession>A0A0K9XN07</accession>
<dbReference type="SUPFAM" id="SSF51679">
    <property type="entry name" value="Bacterial luciferase-like"/>
    <property type="match status" value="1"/>
</dbReference>
<evidence type="ECO:0000256" key="4">
    <source>
        <dbReference type="ARBA" id="ARBA00023033"/>
    </source>
</evidence>
<evidence type="ECO:0000256" key="2">
    <source>
        <dbReference type="ARBA" id="ARBA00022643"/>
    </source>
</evidence>
<keyword evidence="7" id="KW-1185">Reference proteome</keyword>
<evidence type="ECO:0000313" key="7">
    <source>
        <dbReference type="Proteomes" id="UP000037288"/>
    </source>
</evidence>
<sequence length="295" mass="32152">MQTGIALPRYGTHARTEAIAGFARDAEEAGFASLWAGDRSLTPVAPGDLYPGHTPDNPYPPEYRTFLDPLTVLTVAATATRRVRLGTSTLNAPWYPPLLLARSLTSLDRVSDGRLDAGLGTGWMRDEYAAVNADFTRRGALLDEILDILHGIWTEETFEHQGPQWTIPRAHVGLRPVQRPHPPVLLGGFSAAALRRVGRRADGWAGVLLPPEAHTALWTTARRAAASAGRDPDALRQCLRHNPRPGATPETVATALRQARDLGADSCFLDLQQCVREPDEALELGIEALERTREG</sequence>
<dbReference type="STRING" id="1678637.AC230_06030"/>
<dbReference type="PANTHER" id="PTHR42847:SF4">
    <property type="entry name" value="ALKANESULFONATE MONOOXYGENASE-RELATED"/>
    <property type="match status" value="1"/>
</dbReference>
<dbReference type="PANTHER" id="PTHR42847">
    <property type="entry name" value="ALKANESULFONATE MONOOXYGENASE"/>
    <property type="match status" value="1"/>
</dbReference>
<dbReference type="Gene3D" id="3.20.20.30">
    <property type="entry name" value="Luciferase-like domain"/>
    <property type="match status" value="1"/>
</dbReference>
<comment type="caution">
    <text evidence="6">The sequence shown here is derived from an EMBL/GenBank/DDBJ whole genome shotgun (WGS) entry which is preliminary data.</text>
</comment>
<dbReference type="InterPro" id="IPR019921">
    <property type="entry name" value="Lucif-like_OxRdtase_Rv2161c"/>
</dbReference>
<dbReference type="AlphaFoldDB" id="A0A0K9XN07"/>
<dbReference type="NCBIfam" id="TIGR03619">
    <property type="entry name" value="F420_Rv2161c"/>
    <property type="match status" value="1"/>
</dbReference>
<keyword evidence="1" id="KW-0285">Flavoprotein</keyword>
<name>A0A0K9XN07_9ACTN</name>
<evidence type="ECO:0000256" key="1">
    <source>
        <dbReference type="ARBA" id="ARBA00022630"/>
    </source>
</evidence>
<protein>
    <submittedName>
        <fullName evidence="6">Monooxygenase</fullName>
    </submittedName>
</protein>
<evidence type="ECO:0000256" key="3">
    <source>
        <dbReference type="ARBA" id="ARBA00023002"/>
    </source>
</evidence>
<dbReference type="InterPro" id="IPR050172">
    <property type="entry name" value="SsuD_RutA_monooxygenase"/>
</dbReference>
<dbReference type="GO" id="GO:0008726">
    <property type="term" value="F:alkanesulfonate monooxygenase activity"/>
    <property type="evidence" value="ECO:0007669"/>
    <property type="project" value="TreeGrafter"/>
</dbReference>
<keyword evidence="2" id="KW-0288">FMN</keyword>
<dbReference type="RefSeq" id="WP_049714829.1">
    <property type="nucleotide sequence ID" value="NZ_LFXA01000002.1"/>
</dbReference>
<keyword evidence="3" id="KW-0560">Oxidoreductase</keyword>
<feature type="domain" description="Luciferase-like" evidence="5">
    <location>
        <begin position="14"/>
        <end position="260"/>
    </location>
</feature>
<organism evidence="6 7">
    <name type="scientific">Streptomyces caatingaensis</name>
    <dbReference type="NCBI Taxonomy" id="1678637"/>
    <lineage>
        <taxon>Bacteria</taxon>
        <taxon>Bacillati</taxon>
        <taxon>Actinomycetota</taxon>
        <taxon>Actinomycetes</taxon>
        <taxon>Kitasatosporales</taxon>
        <taxon>Streptomycetaceae</taxon>
        <taxon>Streptomyces</taxon>
    </lineage>
</organism>